<accession>A0ABR1K373</accession>
<keyword evidence="3" id="KW-1185">Reference proteome</keyword>
<dbReference type="PANTHER" id="PTHR40460">
    <property type="entry name" value="CHROMOSOME 1, WHOLE GENOME SHOTGUN SEQUENCE"/>
    <property type="match status" value="1"/>
</dbReference>
<dbReference type="Proteomes" id="UP001498398">
    <property type="component" value="Unassembled WGS sequence"/>
</dbReference>
<organism evidence="2 3">
    <name type="scientific">Marasmiellus scandens</name>
    <dbReference type="NCBI Taxonomy" id="2682957"/>
    <lineage>
        <taxon>Eukaryota</taxon>
        <taxon>Fungi</taxon>
        <taxon>Dikarya</taxon>
        <taxon>Basidiomycota</taxon>
        <taxon>Agaricomycotina</taxon>
        <taxon>Agaricomycetes</taxon>
        <taxon>Agaricomycetidae</taxon>
        <taxon>Agaricales</taxon>
        <taxon>Marasmiineae</taxon>
        <taxon>Omphalotaceae</taxon>
        <taxon>Marasmiellus</taxon>
    </lineage>
</organism>
<evidence type="ECO:0000256" key="1">
    <source>
        <dbReference type="SAM" id="MobiDB-lite"/>
    </source>
</evidence>
<feature type="compositionally biased region" description="Basic and acidic residues" evidence="1">
    <location>
        <begin position="104"/>
        <end position="118"/>
    </location>
</feature>
<evidence type="ECO:0000313" key="3">
    <source>
        <dbReference type="Proteomes" id="UP001498398"/>
    </source>
</evidence>
<name>A0ABR1K373_9AGAR</name>
<comment type="caution">
    <text evidence="2">The sequence shown here is derived from an EMBL/GenBank/DDBJ whole genome shotgun (WGS) entry which is preliminary data.</text>
</comment>
<evidence type="ECO:0000313" key="2">
    <source>
        <dbReference type="EMBL" id="KAK7471027.1"/>
    </source>
</evidence>
<dbReference type="PANTHER" id="PTHR40460:SF1">
    <property type="entry name" value="CSBD-LIKE DOMAIN-CONTAINING PROTEIN"/>
    <property type="match status" value="1"/>
</dbReference>
<protein>
    <recommendedName>
        <fullName evidence="4">CsbD-like domain-containing protein</fullName>
    </recommendedName>
</protein>
<reference evidence="2 3" key="1">
    <citation type="submission" date="2024-01" db="EMBL/GenBank/DDBJ databases">
        <title>A draft genome for the cacao thread blight pathogen Marasmiellus scandens.</title>
        <authorList>
            <person name="Baruah I.K."/>
            <person name="Leung J."/>
            <person name="Bukari Y."/>
            <person name="Amoako-Attah I."/>
            <person name="Meinhardt L.W."/>
            <person name="Bailey B.A."/>
            <person name="Cohen S.P."/>
        </authorList>
    </citation>
    <scope>NUCLEOTIDE SEQUENCE [LARGE SCALE GENOMIC DNA]</scope>
    <source>
        <strain evidence="2 3">GH-19</strain>
    </source>
</reference>
<gene>
    <name evidence="2" type="ORF">VKT23_002442</name>
</gene>
<proteinExistence type="predicted"/>
<sequence length="127" mass="13822">MAEKSYNNTTSGQPRLVHVVYHPQNPDTKRRIHRKMSGQFHSVKGNIVEGLGNLAGVKSWQQSGKEEHAAGEAELNAAKAKGYAEGTKDRAGGYMQNVAGAVTGDKEQQARGNVRNEHGQAQQEINK</sequence>
<dbReference type="EMBL" id="JBANRG010000002">
    <property type="protein sequence ID" value="KAK7471027.1"/>
    <property type="molecule type" value="Genomic_DNA"/>
</dbReference>
<evidence type="ECO:0008006" key="4">
    <source>
        <dbReference type="Google" id="ProtNLM"/>
    </source>
</evidence>
<feature type="region of interest" description="Disordered" evidence="1">
    <location>
        <begin position="101"/>
        <end position="127"/>
    </location>
</feature>